<gene>
    <name evidence="13" type="ORF">XNOV1_A019770</name>
</gene>
<dbReference type="Pfam" id="PF00096">
    <property type="entry name" value="zf-C2H2"/>
    <property type="match status" value="1"/>
</dbReference>
<evidence type="ECO:0000256" key="8">
    <source>
        <dbReference type="ARBA" id="ARBA00023163"/>
    </source>
</evidence>
<dbReference type="PANTHER" id="PTHR24399">
    <property type="entry name" value="ZINC FINGER AND BTB DOMAIN-CONTAINING"/>
    <property type="match status" value="1"/>
</dbReference>
<keyword evidence="7" id="KW-0238">DNA-binding</keyword>
<keyword evidence="14" id="KW-1185">Reference proteome</keyword>
<evidence type="ECO:0000256" key="5">
    <source>
        <dbReference type="ARBA" id="ARBA00022833"/>
    </source>
</evidence>
<dbReference type="GO" id="GO:0002682">
    <property type="term" value="P:regulation of immune system process"/>
    <property type="evidence" value="ECO:0007669"/>
    <property type="project" value="TreeGrafter"/>
</dbReference>
<reference evidence="13" key="1">
    <citation type="submission" date="2023-08" db="EMBL/GenBank/DDBJ databases">
        <authorList>
            <person name="Alioto T."/>
            <person name="Alioto T."/>
            <person name="Gomez Garrido J."/>
        </authorList>
    </citation>
    <scope>NUCLEOTIDE SEQUENCE</scope>
</reference>
<feature type="region of interest" description="Disordered" evidence="11">
    <location>
        <begin position="235"/>
        <end position="304"/>
    </location>
</feature>
<feature type="region of interest" description="Disordered" evidence="11">
    <location>
        <begin position="389"/>
        <end position="428"/>
    </location>
</feature>
<organism evidence="13 14">
    <name type="scientific">Xyrichtys novacula</name>
    <name type="common">Pearly razorfish</name>
    <name type="synonym">Hemipteronotus novacula</name>
    <dbReference type="NCBI Taxonomy" id="13765"/>
    <lineage>
        <taxon>Eukaryota</taxon>
        <taxon>Metazoa</taxon>
        <taxon>Chordata</taxon>
        <taxon>Craniata</taxon>
        <taxon>Vertebrata</taxon>
        <taxon>Euteleostomi</taxon>
        <taxon>Actinopterygii</taxon>
        <taxon>Neopterygii</taxon>
        <taxon>Teleostei</taxon>
        <taxon>Neoteleostei</taxon>
        <taxon>Acanthomorphata</taxon>
        <taxon>Eupercaria</taxon>
        <taxon>Labriformes</taxon>
        <taxon>Labridae</taxon>
        <taxon>Xyrichtys</taxon>
    </lineage>
</organism>
<keyword evidence="8" id="KW-0804">Transcription</keyword>
<dbReference type="EMBL" id="OY660885">
    <property type="protein sequence ID" value="CAJ1084674.1"/>
    <property type="molecule type" value="Genomic_DNA"/>
</dbReference>
<dbReference type="GO" id="GO:0001817">
    <property type="term" value="P:regulation of cytokine production"/>
    <property type="evidence" value="ECO:0007669"/>
    <property type="project" value="TreeGrafter"/>
</dbReference>
<keyword evidence="5" id="KW-0862">Zinc</keyword>
<dbReference type="GO" id="GO:0000978">
    <property type="term" value="F:RNA polymerase II cis-regulatory region sequence-specific DNA binding"/>
    <property type="evidence" value="ECO:0007669"/>
    <property type="project" value="TreeGrafter"/>
</dbReference>
<dbReference type="GO" id="GO:0001227">
    <property type="term" value="F:DNA-binding transcription repressor activity, RNA polymerase II-specific"/>
    <property type="evidence" value="ECO:0007669"/>
    <property type="project" value="TreeGrafter"/>
</dbReference>
<dbReference type="SMART" id="SM00355">
    <property type="entry name" value="ZnF_C2H2"/>
    <property type="match status" value="2"/>
</dbReference>
<dbReference type="PANTHER" id="PTHR24399:SF23">
    <property type="entry name" value="C2H2-TYPE DOMAIN-CONTAINING PROTEIN"/>
    <property type="match status" value="1"/>
</dbReference>
<sequence>MDLNSPDFVPSVFKCAKQNPKRKPMWYRGRRKRRFRRVKAETEDTKTQPKDDFPEEIQRPSSPPKEEKLSSIESETEAETVTKTVEPQTSSCLNKEPPSFKEPADILEQDRRVPIVLLKRVFTPVQGYQCQLCSQYYADLSQFLQHELLHQTGEVLNDDSSEELCTSQTDFTEVQQVQEPSFPCNMCDRSFTSTHHLKRHKLLHVKDGRKCNICGVIFCQRHNHVLFLPQTETVTEFEEEDDPSSIEPGNSLQESFESNGQSQSAITVTPPLTTSPQTVPSPPKNPTPLPKTLPRLPPPSHTRLFTKMPLPVLKKPYSGSYHMPGYSKCPITSFEFKKPLPPQPPTVTQHSLPQDIELPPSLQMFSPKFLTSTFLEVTRNYEYILSKARDVRKEEKERDDEVLLISPEVQSAEPDKDKSDSSDLDVVS</sequence>
<dbReference type="GO" id="GO:0005654">
    <property type="term" value="C:nucleoplasm"/>
    <property type="evidence" value="ECO:0007669"/>
    <property type="project" value="TreeGrafter"/>
</dbReference>
<evidence type="ECO:0000256" key="11">
    <source>
        <dbReference type="SAM" id="MobiDB-lite"/>
    </source>
</evidence>
<dbReference type="Proteomes" id="UP001178508">
    <property type="component" value="Chromosome 22"/>
</dbReference>
<evidence type="ECO:0000313" key="13">
    <source>
        <dbReference type="EMBL" id="CAJ1084674.1"/>
    </source>
</evidence>
<keyword evidence="4 10" id="KW-0863">Zinc-finger</keyword>
<dbReference type="GO" id="GO:0008270">
    <property type="term" value="F:zinc ion binding"/>
    <property type="evidence" value="ECO:0007669"/>
    <property type="project" value="UniProtKB-KW"/>
</dbReference>
<dbReference type="InterPro" id="IPR013087">
    <property type="entry name" value="Znf_C2H2_type"/>
</dbReference>
<dbReference type="Gene3D" id="3.30.160.60">
    <property type="entry name" value="Classic Zinc Finger"/>
    <property type="match status" value="1"/>
</dbReference>
<name>A0AAV1HH17_XYRNO</name>
<comment type="subcellular location">
    <subcellularLocation>
        <location evidence="1">Nucleus</location>
    </subcellularLocation>
</comment>
<protein>
    <submittedName>
        <fullName evidence="13">Zinc finger protein 652-like</fullName>
    </submittedName>
</protein>
<evidence type="ECO:0000256" key="2">
    <source>
        <dbReference type="ARBA" id="ARBA00022723"/>
    </source>
</evidence>
<keyword evidence="2" id="KW-0479">Metal-binding</keyword>
<feature type="compositionally biased region" description="Basic residues" evidence="11">
    <location>
        <begin position="19"/>
        <end position="37"/>
    </location>
</feature>
<evidence type="ECO:0000313" key="14">
    <source>
        <dbReference type="Proteomes" id="UP001178508"/>
    </source>
</evidence>
<evidence type="ECO:0000256" key="9">
    <source>
        <dbReference type="ARBA" id="ARBA00023242"/>
    </source>
</evidence>
<feature type="domain" description="C2H2-type" evidence="12">
    <location>
        <begin position="182"/>
        <end position="209"/>
    </location>
</feature>
<evidence type="ECO:0000256" key="4">
    <source>
        <dbReference type="ARBA" id="ARBA00022771"/>
    </source>
</evidence>
<evidence type="ECO:0000259" key="12">
    <source>
        <dbReference type="PROSITE" id="PS50157"/>
    </source>
</evidence>
<evidence type="ECO:0000256" key="10">
    <source>
        <dbReference type="PROSITE-ProRule" id="PRU00042"/>
    </source>
</evidence>
<dbReference type="InterPro" id="IPR036236">
    <property type="entry name" value="Znf_C2H2_sf"/>
</dbReference>
<dbReference type="AlphaFoldDB" id="A0AAV1HH17"/>
<accession>A0AAV1HH17</accession>
<feature type="compositionally biased region" description="Pro residues" evidence="11">
    <location>
        <begin position="279"/>
        <end position="300"/>
    </location>
</feature>
<feature type="compositionally biased region" description="Polar residues" evidence="11">
    <location>
        <begin position="247"/>
        <end position="274"/>
    </location>
</feature>
<dbReference type="PROSITE" id="PS50157">
    <property type="entry name" value="ZINC_FINGER_C2H2_2"/>
    <property type="match status" value="1"/>
</dbReference>
<evidence type="ECO:0000256" key="1">
    <source>
        <dbReference type="ARBA" id="ARBA00004123"/>
    </source>
</evidence>
<proteinExistence type="predicted"/>
<feature type="compositionally biased region" description="Basic and acidic residues" evidence="11">
    <location>
        <begin position="38"/>
        <end position="70"/>
    </location>
</feature>
<evidence type="ECO:0000256" key="7">
    <source>
        <dbReference type="ARBA" id="ARBA00023125"/>
    </source>
</evidence>
<evidence type="ECO:0000256" key="3">
    <source>
        <dbReference type="ARBA" id="ARBA00022737"/>
    </source>
</evidence>
<dbReference type="PROSITE" id="PS00028">
    <property type="entry name" value="ZINC_FINGER_C2H2_1"/>
    <property type="match status" value="2"/>
</dbReference>
<keyword evidence="3" id="KW-0677">Repeat</keyword>
<evidence type="ECO:0000256" key="6">
    <source>
        <dbReference type="ARBA" id="ARBA00023015"/>
    </source>
</evidence>
<keyword evidence="9" id="KW-0539">Nucleus</keyword>
<feature type="compositionally biased region" description="Basic and acidic residues" evidence="11">
    <location>
        <begin position="389"/>
        <end position="401"/>
    </location>
</feature>
<dbReference type="SUPFAM" id="SSF57667">
    <property type="entry name" value="beta-beta-alpha zinc fingers"/>
    <property type="match status" value="1"/>
</dbReference>
<keyword evidence="6" id="KW-0805">Transcription regulation</keyword>
<feature type="compositionally biased region" description="Acidic residues" evidence="11">
    <location>
        <begin position="235"/>
        <end position="244"/>
    </location>
</feature>
<feature type="region of interest" description="Disordered" evidence="11">
    <location>
        <begin position="19"/>
        <end position="101"/>
    </location>
</feature>